<keyword evidence="2" id="KW-0624">Polysaccharide degradation</keyword>
<sequence>MKRIALVVAVVLALVAPTTVAVAQSQSDPERPNPPANVQARVDGLSVIVTWDAPVPNGVEITGYTVITNSGPLGPRCDTDGALTCTFEGLPVNTQLRFSVVANGGGGLGFSYLSAESNPVVITIDPVSIPGAPVDVRASVQGSAVTVTWAPPTTSEPVTGYTVITNSGPLGPRCDTAGALTCTFEDLAPGEYWFQVVAVNDAGMSLLSERSETVVVGGVTPSPTPEPSPEPTASPTAGPTPVPTPTAEPTPTPTPTVEPTPVPTPTPTVEPTPTTAPTPTPTVEPTPSPTPTVEPTPSPTPSPSPSPTTSPSPEPDAKPITMVRAPRIKGQARVGRVLKATRGVWRPGRAKVRYQWFVKRGKRFAAVKHGDRARLKVTRALKGKRLRVRVTVRAAGHETYVFTSRPTVRVRRR</sequence>
<dbReference type="InterPro" id="IPR003961">
    <property type="entry name" value="FN3_dom"/>
</dbReference>
<gene>
    <name evidence="6" type="ORF">IEQ44_14255</name>
</gene>
<keyword evidence="1" id="KW-0378">Hydrolase</keyword>
<comment type="caution">
    <text evidence="6">The sequence shown here is derived from an EMBL/GenBank/DDBJ whole genome shotgun (WGS) entry which is preliminary data.</text>
</comment>
<feature type="chain" id="PRO_5046776361" evidence="4">
    <location>
        <begin position="24"/>
        <end position="413"/>
    </location>
</feature>
<dbReference type="SMART" id="SM00060">
    <property type="entry name" value="FN3"/>
    <property type="match status" value="2"/>
</dbReference>
<dbReference type="Pfam" id="PF00041">
    <property type="entry name" value="fn3"/>
    <property type="match status" value="2"/>
</dbReference>
<evidence type="ECO:0000313" key="7">
    <source>
        <dbReference type="Proteomes" id="UP000756387"/>
    </source>
</evidence>
<protein>
    <submittedName>
        <fullName evidence="6">Fibronectin type III domain-containing protein</fullName>
    </submittedName>
</protein>
<dbReference type="SUPFAM" id="SSF49265">
    <property type="entry name" value="Fibronectin type III"/>
    <property type="match status" value="1"/>
</dbReference>
<feature type="domain" description="Fibronectin type-III" evidence="5">
    <location>
        <begin position="132"/>
        <end position="223"/>
    </location>
</feature>
<keyword evidence="1" id="KW-0326">Glycosidase</keyword>
<dbReference type="Gene3D" id="2.60.40.2700">
    <property type="match status" value="1"/>
</dbReference>
<dbReference type="CDD" id="cd00063">
    <property type="entry name" value="FN3"/>
    <property type="match status" value="2"/>
</dbReference>
<organism evidence="6 7">
    <name type="scientific">Nocardioides malaquae</name>
    <dbReference type="NCBI Taxonomy" id="2773426"/>
    <lineage>
        <taxon>Bacteria</taxon>
        <taxon>Bacillati</taxon>
        <taxon>Actinomycetota</taxon>
        <taxon>Actinomycetes</taxon>
        <taxon>Propionibacteriales</taxon>
        <taxon>Nocardioidaceae</taxon>
        <taxon>Nocardioides</taxon>
    </lineage>
</organism>
<feature type="signal peptide" evidence="4">
    <location>
        <begin position="1"/>
        <end position="23"/>
    </location>
</feature>
<dbReference type="Gene3D" id="2.60.40.10">
    <property type="entry name" value="Immunoglobulins"/>
    <property type="match status" value="2"/>
</dbReference>
<keyword evidence="7" id="KW-1185">Reference proteome</keyword>
<feature type="domain" description="Fibronectin type-III" evidence="5">
    <location>
        <begin position="34"/>
        <end position="127"/>
    </location>
</feature>
<dbReference type="Proteomes" id="UP000756387">
    <property type="component" value="Unassembled WGS sequence"/>
</dbReference>
<keyword evidence="2" id="KW-0119">Carbohydrate metabolism</keyword>
<evidence type="ECO:0000259" key="5">
    <source>
        <dbReference type="PROSITE" id="PS50853"/>
    </source>
</evidence>
<dbReference type="PROSITE" id="PS50853">
    <property type="entry name" value="FN3"/>
    <property type="match status" value="2"/>
</dbReference>
<feature type="region of interest" description="Disordered" evidence="3">
    <location>
        <begin position="215"/>
        <end position="323"/>
    </location>
</feature>
<feature type="compositionally biased region" description="Pro residues" evidence="3">
    <location>
        <begin position="222"/>
        <end position="314"/>
    </location>
</feature>
<dbReference type="InterPro" id="IPR036116">
    <property type="entry name" value="FN3_sf"/>
</dbReference>
<evidence type="ECO:0000256" key="4">
    <source>
        <dbReference type="SAM" id="SignalP"/>
    </source>
</evidence>
<dbReference type="InterPro" id="IPR013783">
    <property type="entry name" value="Ig-like_fold"/>
</dbReference>
<evidence type="ECO:0000256" key="2">
    <source>
        <dbReference type="ARBA" id="ARBA00023326"/>
    </source>
</evidence>
<reference evidence="6 7" key="1">
    <citation type="submission" date="2020-10" db="EMBL/GenBank/DDBJ databases">
        <title>Nocardioides sp. isolated from sludge.</title>
        <authorList>
            <person name="Zhang X."/>
        </authorList>
    </citation>
    <scope>NUCLEOTIDE SEQUENCE [LARGE SCALE GENOMIC DNA]</scope>
    <source>
        <strain evidence="6 7">Y6</strain>
    </source>
</reference>
<evidence type="ECO:0000313" key="6">
    <source>
        <dbReference type="EMBL" id="MBE7325811.1"/>
    </source>
</evidence>
<keyword evidence="4" id="KW-0732">Signal</keyword>
<name>A0ABR9RW46_9ACTN</name>
<evidence type="ECO:0000256" key="1">
    <source>
        <dbReference type="ARBA" id="ARBA00023295"/>
    </source>
</evidence>
<accession>A0ABR9RW46</accession>
<proteinExistence type="predicted"/>
<dbReference type="EMBL" id="JADCSA010000016">
    <property type="protein sequence ID" value="MBE7325811.1"/>
    <property type="molecule type" value="Genomic_DNA"/>
</dbReference>
<dbReference type="RefSeq" id="WP_193639138.1">
    <property type="nucleotide sequence ID" value="NZ_JADCSA010000016.1"/>
</dbReference>
<evidence type="ECO:0000256" key="3">
    <source>
        <dbReference type="SAM" id="MobiDB-lite"/>
    </source>
</evidence>